<gene>
    <name evidence="1" type="ORF">FIBSPDRAFT_926427</name>
</gene>
<keyword evidence="2" id="KW-1185">Reference proteome</keyword>
<proteinExistence type="predicted"/>
<accession>A0A166TGC2</accession>
<dbReference type="AlphaFoldDB" id="A0A166TGC2"/>
<evidence type="ECO:0000313" key="1">
    <source>
        <dbReference type="EMBL" id="KZP30588.1"/>
    </source>
</evidence>
<name>A0A166TGC2_9AGAM</name>
<dbReference type="EMBL" id="KV417493">
    <property type="protein sequence ID" value="KZP30588.1"/>
    <property type="molecule type" value="Genomic_DNA"/>
</dbReference>
<reference evidence="1 2" key="1">
    <citation type="journal article" date="2016" name="Mol. Biol. Evol.">
        <title>Comparative Genomics of Early-Diverging Mushroom-Forming Fungi Provides Insights into the Origins of Lignocellulose Decay Capabilities.</title>
        <authorList>
            <person name="Nagy L.G."/>
            <person name="Riley R."/>
            <person name="Tritt A."/>
            <person name="Adam C."/>
            <person name="Daum C."/>
            <person name="Floudas D."/>
            <person name="Sun H."/>
            <person name="Yadav J.S."/>
            <person name="Pangilinan J."/>
            <person name="Larsson K.H."/>
            <person name="Matsuura K."/>
            <person name="Barry K."/>
            <person name="Labutti K."/>
            <person name="Kuo R."/>
            <person name="Ohm R.A."/>
            <person name="Bhattacharya S.S."/>
            <person name="Shirouzu T."/>
            <person name="Yoshinaga Y."/>
            <person name="Martin F.M."/>
            <person name="Grigoriev I.V."/>
            <person name="Hibbett D.S."/>
        </authorList>
    </citation>
    <scope>NUCLEOTIDE SEQUENCE [LARGE SCALE GENOMIC DNA]</scope>
    <source>
        <strain evidence="1 2">CBS 109695</strain>
    </source>
</reference>
<protein>
    <submittedName>
        <fullName evidence="1">Uncharacterized protein</fullName>
    </submittedName>
</protein>
<organism evidence="1 2">
    <name type="scientific">Athelia psychrophila</name>
    <dbReference type="NCBI Taxonomy" id="1759441"/>
    <lineage>
        <taxon>Eukaryota</taxon>
        <taxon>Fungi</taxon>
        <taxon>Dikarya</taxon>
        <taxon>Basidiomycota</taxon>
        <taxon>Agaricomycotina</taxon>
        <taxon>Agaricomycetes</taxon>
        <taxon>Agaricomycetidae</taxon>
        <taxon>Atheliales</taxon>
        <taxon>Atheliaceae</taxon>
        <taxon>Athelia</taxon>
    </lineage>
</organism>
<sequence>MRSHEDARLAFLEGDIFTLLLAVVDGEVRGALEHRVPPPPFTELSLEGVIQEASKLLDELRTSKKVSRDWRSLRDIVQATAGDGSDICCDAYESAREVFLQLCEE</sequence>
<evidence type="ECO:0000313" key="2">
    <source>
        <dbReference type="Proteomes" id="UP000076532"/>
    </source>
</evidence>
<dbReference type="Proteomes" id="UP000076532">
    <property type="component" value="Unassembled WGS sequence"/>
</dbReference>